<accession>A0A285K0C4</accession>
<organism evidence="4 5">
    <name type="scientific">Paractinoplanes atraurantiacus</name>
    <dbReference type="NCBI Taxonomy" id="1036182"/>
    <lineage>
        <taxon>Bacteria</taxon>
        <taxon>Bacillati</taxon>
        <taxon>Actinomycetota</taxon>
        <taxon>Actinomycetes</taxon>
        <taxon>Micromonosporales</taxon>
        <taxon>Micromonosporaceae</taxon>
        <taxon>Paractinoplanes</taxon>
    </lineage>
</organism>
<dbReference type="PANTHER" id="PTHR44591">
    <property type="entry name" value="STRESS RESPONSE REGULATOR PROTEIN 1"/>
    <property type="match status" value="1"/>
</dbReference>
<dbReference type="RefSeq" id="WP_097327417.1">
    <property type="nucleotide sequence ID" value="NZ_OBDY01000029.1"/>
</dbReference>
<dbReference type="PROSITE" id="PS50110">
    <property type="entry name" value="RESPONSE_REGULATORY"/>
    <property type="match status" value="1"/>
</dbReference>
<name>A0A285K0C4_9ACTN</name>
<dbReference type="Gene3D" id="3.40.50.2300">
    <property type="match status" value="1"/>
</dbReference>
<sequence length="115" mass="12108">MTLRCLLVDDNEHFLAAARDLLEREGLVVAGTASHIADAVGRAGELGPDVALVDINLGGESGFDLARRLAPTPVIMISTHAGDDYVDLIDESPAIGFLSKLELSASAVEKLLARL</sequence>
<dbReference type="OrthoDB" id="7352332at2"/>
<proteinExistence type="predicted"/>
<feature type="domain" description="Response regulatory" evidence="3">
    <location>
        <begin position="4"/>
        <end position="115"/>
    </location>
</feature>
<gene>
    <name evidence="4" type="ORF">SAMN05421748_12925</name>
</gene>
<dbReference type="InterPro" id="IPR001789">
    <property type="entry name" value="Sig_transdc_resp-reg_receiver"/>
</dbReference>
<dbReference type="PANTHER" id="PTHR44591:SF3">
    <property type="entry name" value="RESPONSE REGULATORY DOMAIN-CONTAINING PROTEIN"/>
    <property type="match status" value="1"/>
</dbReference>
<dbReference type="Pfam" id="PF00072">
    <property type="entry name" value="Response_reg"/>
    <property type="match status" value="1"/>
</dbReference>
<evidence type="ECO:0000259" key="3">
    <source>
        <dbReference type="PROSITE" id="PS50110"/>
    </source>
</evidence>
<keyword evidence="1 2" id="KW-0597">Phosphoprotein</keyword>
<reference evidence="4 5" key="1">
    <citation type="submission" date="2017-09" db="EMBL/GenBank/DDBJ databases">
        <authorList>
            <person name="Ehlers B."/>
            <person name="Leendertz F.H."/>
        </authorList>
    </citation>
    <scope>NUCLEOTIDE SEQUENCE [LARGE SCALE GENOMIC DNA]</scope>
    <source>
        <strain evidence="4 5">CGMCC 4.6857</strain>
    </source>
</reference>
<dbReference type="InterPro" id="IPR050595">
    <property type="entry name" value="Bact_response_regulator"/>
</dbReference>
<dbReference type="CDD" id="cd00156">
    <property type="entry name" value="REC"/>
    <property type="match status" value="1"/>
</dbReference>
<evidence type="ECO:0000313" key="5">
    <source>
        <dbReference type="Proteomes" id="UP000219612"/>
    </source>
</evidence>
<feature type="modified residue" description="4-aspartylphosphate" evidence="2">
    <location>
        <position position="54"/>
    </location>
</feature>
<dbReference type="SMART" id="SM00448">
    <property type="entry name" value="REC"/>
    <property type="match status" value="1"/>
</dbReference>
<dbReference type="EMBL" id="OBDY01000029">
    <property type="protein sequence ID" value="SNY65968.1"/>
    <property type="molecule type" value="Genomic_DNA"/>
</dbReference>
<dbReference type="AlphaFoldDB" id="A0A285K0C4"/>
<evidence type="ECO:0000256" key="2">
    <source>
        <dbReference type="PROSITE-ProRule" id="PRU00169"/>
    </source>
</evidence>
<evidence type="ECO:0000256" key="1">
    <source>
        <dbReference type="ARBA" id="ARBA00022553"/>
    </source>
</evidence>
<dbReference type="GO" id="GO:0000160">
    <property type="term" value="P:phosphorelay signal transduction system"/>
    <property type="evidence" value="ECO:0007669"/>
    <property type="project" value="InterPro"/>
</dbReference>
<dbReference type="SUPFAM" id="SSF52172">
    <property type="entry name" value="CheY-like"/>
    <property type="match status" value="1"/>
</dbReference>
<keyword evidence="5" id="KW-1185">Reference proteome</keyword>
<dbReference type="InterPro" id="IPR011006">
    <property type="entry name" value="CheY-like_superfamily"/>
</dbReference>
<protein>
    <submittedName>
        <fullName evidence="4">Response regulator receiver domain-containing protein</fullName>
    </submittedName>
</protein>
<evidence type="ECO:0000313" key="4">
    <source>
        <dbReference type="EMBL" id="SNY65968.1"/>
    </source>
</evidence>
<dbReference type="Proteomes" id="UP000219612">
    <property type="component" value="Unassembled WGS sequence"/>
</dbReference>